<sequence>MNFIDETLEKAPERLLIVGKDKTTPITTISPGSSSITEALIPLVPNTNQTEYYLVTNASIDSEGNVSGNIDALILSYTPNPKYISKACGYIVSYDNLIPILTPDTDNWIKKITVLSPSITNENEVHLKIYH</sequence>
<protein>
    <submittedName>
        <fullName evidence="1">Uncharacterized protein</fullName>
    </submittedName>
</protein>
<dbReference type="EMBL" id="FO117611">
    <property type="protein sequence ID" value="CCG00563.1"/>
    <property type="molecule type" value="Genomic_DNA"/>
</dbReference>
<name>H6RHQ2_9BACT</name>
<dbReference type="InterPro" id="IPR045607">
    <property type="entry name" value="DUF6452"/>
</dbReference>
<evidence type="ECO:0000313" key="1">
    <source>
        <dbReference type="EMBL" id="CCG00563.1"/>
    </source>
</evidence>
<gene>
    <name evidence="1" type="ORF">VIS_S3DGC10029</name>
</gene>
<reference evidence="1" key="1">
    <citation type="journal article" date="2012" name="Environ. Microbiol.">
        <title>Genomic content of uncultured Bacteroidetes from contrasting oceanic provinces in the North Atlantic Ocean.</title>
        <authorList>
            <person name="Gomez-Pereira P.R."/>
            <person name="Schuler M."/>
            <person name="Fuchs B.M."/>
            <person name="Bennke C."/>
            <person name="Teeling H."/>
            <person name="Waldmann J."/>
            <person name="Richter M."/>
            <person name="Barbe V."/>
            <person name="Bataille E."/>
            <person name="Glockner F.O."/>
            <person name="Amann R."/>
        </authorList>
    </citation>
    <scope>NUCLEOTIDE SEQUENCE</scope>
</reference>
<dbReference type="AlphaFoldDB" id="H6RHQ2"/>
<reference evidence="1" key="2">
    <citation type="submission" date="2012-02" db="EMBL/GenBank/DDBJ databases">
        <authorList>
            <person name="Genoscope - CEA"/>
        </authorList>
    </citation>
    <scope>NUCLEOTIDE SEQUENCE</scope>
</reference>
<accession>H6RHQ2</accession>
<dbReference type="Pfam" id="PF20050">
    <property type="entry name" value="DUF6452"/>
    <property type="match status" value="1"/>
</dbReference>
<organism evidence="1">
    <name type="scientific">uncultured Flavobacteriia bacterium</name>
    <dbReference type="NCBI Taxonomy" id="212695"/>
    <lineage>
        <taxon>Bacteria</taxon>
        <taxon>Pseudomonadati</taxon>
        <taxon>Bacteroidota</taxon>
        <taxon>Flavobacteriia</taxon>
        <taxon>environmental samples</taxon>
    </lineage>
</organism>
<proteinExistence type="predicted"/>